<accession>A0A0C3Q1I1</accession>
<evidence type="ECO:0000313" key="3">
    <source>
        <dbReference type="Proteomes" id="UP000054248"/>
    </source>
</evidence>
<dbReference type="EMBL" id="KN823119">
    <property type="protein sequence ID" value="KIO22075.1"/>
    <property type="molecule type" value="Genomic_DNA"/>
</dbReference>
<evidence type="ECO:0000313" key="2">
    <source>
        <dbReference type="EMBL" id="KIO22075.1"/>
    </source>
</evidence>
<feature type="region of interest" description="Disordered" evidence="1">
    <location>
        <begin position="35"/>
        <end position="54"/>
    </location>
</feature>
<gene>
    <name evidence="2" type="ORF">M407DRAFT_245287</name>
</gene>
<protein>
    <submittedName>
        <fullName evidence="2">Uncharacterized protein</fullName>
    </submittedName>
</protein>
<sequence>MYYSPTTEGVRPPSPARLAPSPSSTYAQGMPMTTLQSQVTGAQPSKTPGMTTRDEAMRPRGGGCFGYENCNCCCFDCGCASDGCCDDSCWCGCC</sequence>
<proteinExistence type="predicted"/>
<reference evidence="2 3" key="1">
    <citation type="submission" date="2014-04" db="EMBL/GenBank/DDBJ databases">
        <authorList>
            <consortium name="DOE Joint Genome Institute"/>
            <person name="Kuo A."/>
            <person name="Girlanda M."/>
            <person name="Perotto S."/>
            <person name="Kohler A."/>
            <person name="Nagy L.G."/>
            <person name="Floudas D."/>
            <person name="Copeland A."/>
            <person name="Barry K.W."/>
            <person name="Cichocki N."/>
            <person name="Veneault-Fourrey C."/>
            <person name="LaButti K."/>
            <person name="Lindquist E.A."/>
            <person name="Lipzen A."/>
            <person name="Lundell T."/>
            <person name="Morin E."/>
            <person name="Murat C."/>
            <person name="Sun H."/>
            <person name="Tunlid A."/>
            <person name="Henrissat B."/>
            <person name="Grigoriev I.V."/>
            <person name="Hibbett D.S."/>
            <person name="Martin F."/>
            <person name="Nordberg H.P."/>
            <person name="Cantor M.N."/>
            <person name="Hua S.X."/>
        </authorList>
    </citation>
    <scope>NUCLEOTIDE SEQUENCE [LARGE SCALE GENOMIC DNA]</scope>
    <source>
        <strain evidence="2 3">MUT 4182</strain>
    </source>
</reference>
<feature type="compositionally biased region" description="Polar residues" evidence="1">
    <location>
        <begin position="35"/>
        <end position="50"/>
    </location>
</feature>
<feature type="region of interest" description="Disordered" evidence="1">
    <location>
        <begin position="1"/>
        <end position="29"/>
    </location>
</feature>
<dbReference type="AlphaFoldDB" id="A0A0C3Q1I1"/>
<reference evidence="3" key="2">
    <citation type="submission" date="2015-01" db="EMBL/GenBank/DDBJ databases">
        <title>Evolutionary Origins and Diversification of the Mycorrhizal Mutualists.</title>
        <authorList>
            <consortium name="DOE Joint Genome Institute"/>
            <consortium name="Mycorrhizal Genomics Consortium"/>
            <person name="Kohler A."/>
            <person name="Kuo A."/>
            <person name="Nagy L.G."/>
            <person name="Floudas D."/>
            <person name="Copeland A."/>
            <person name="Barry K.W."/>
            <person name="Cichocki N."/>
            <person name="Veneault-Fourrey C."/>
            <person name="LaButti K."/>
            <person name="Lindquist E.A."/>
            <person name="Lipzen A."/>
            <person name="Lundell T."/>
            <person name="Morin E."/>
            <person name="Murat C."/>
            <person name="Riley R."/>
            <person name="Ohm R."/>
            <person name="Sun H."/>
            <person name="Tunlid A."/>
            <person name="Henrissat B."/>
            <person name="Grigoriev I.V."/>
            <person name="Hibbett D.S."/>
            <person name="Martin F."/>
        </authorList>
    </citation>
    <scope>NUCLEOTIDE SEQUENCE [LARGE SCALE GENOMIC DNA]</scope>
    <source>
        <strain evidence="3">MUT 4182</strain>
    </source>
</reference>
<dbReference type="HOGENOM" id="CLU_2387779_0_0_1"/>
<keyword evidence="3" id="KW-1185">Reference proteome</keyword>
<name>A0A0C3Q1I1_9AGAM</name>
<dbReference type="OrthoDB" id="10511608at2759"/>
<dbReference type="Proteomes" id="UP000054248">
    <property type="component" value="Unassembled WGS sequence"/>
</dbReference>
<evidence type="ECO:0000256" key="1">
    <source>
        <dbReference type="SAM" id="MobiDB-lite"/>
    </source>
</evidence>
<organism evidence="2 3">
    <name type="scientific">Tulasnella calospora MUT 4182</name>
    <dbReference type="NCBI Taxonomy" id="1051891"/>
    <lineage>
        <taxon>Eukaryota</taxon>
        <taxon>Fungi</taxon>
        <taxon>Dikarya</taxon>
        <taxon>Basidiomycota</taxon>
        <taxon>Agaricomycotina</taxon>
        <taxon>Agaricomycetes</taxon>
        <taxon>Cantharellales</taxon>
        <taxon>Tulasnellaceae</taxon>
        <taxon>Tulasnella</taxon>
    </lineage>
</organism>